<sequence length="469" mass="49923">MTPTPPYTAEQLASLRAALPYVESWIAHRAWALRVPGVQYAVRFDGAVQLSGAVGVADIETGAPLTTSHLFRVASHSKTFTATAIMQLAESKALRLDDLASSFVPALESSPLAEVTVRDLLGHSAGIIRDGLDGDYWQHSRPFPDEDELTGILLDEGKVLERNEKFKYTNIGYSLLGMIVAAASGRSYNQYVAEEICTRLGLSNTGPEWDASRASEYAAAHTGLHTSRSRIRVDHVDTRAMAAATGFYSTAEDLTAYFAAHAFGDETMLTDASKRLQQRREWHSDPDEPTAAYYGLGMISETIGSHDVIGHSGGYPGHITRTILDPHTGLVVSVLTNAVDGPAAELSQGILALLDHATEKPATASTPDASRFTGRFANMWGVMDVAQLGERILAIHPGAPAPLVGTDTLEVVGPDALRFVSGSGFGSPGELITYEFDGDRVVSIRGGGGMSMRPFQTPAGAVGAVAEGP</sequence>
<keyword evidence="2" id="KW-0378">Hydrolase</keyword>
<dbReference type="EC" id="3.1.1.103" evidence="2"/>
<evidence type="ECO:0000259" key="1">
    <source>
        <dbReference type="Pfam" id="PF00144"/>
    </source>
</evidence>
<evidence type="ECO:0000313" key="3">
    <source>
        <dbReference type="Proteomes" id="UP001241072"/>
    </source>
</evidence>
<reference evidence="2 3" key="1">
    <citation type="submission" date="2023-07" db="EMBL/GenBank/DDBJ databases">
        <title>Protaetiibacter sp. nov WY-16 isolated from soil.</title>
        <authorList>
            <person name="Liu B."/>
            <person name="Wan Y."/>
        </authorList>
    </citation>
    <scope>NUCLEOTIDE SEQUENCE [LARGE SCALE GENOMIC DNA]</scope>
    <source>
        <strain evidence="2 3">WY-16</strain>
    </source>
</reference>
<organism evidence="2 3">
    <name type="scientific">Antiquaquibacter soli</name>
    <dbReference type="NCBI Taxonomy" id="3064523"/>
    <lineage>
        <taxon>Bacteria</taxon>
        <taxon>Bacillati</taxon>
        <taxon>Actinomycetota</taxon>
        <taxon>Actinomycetes</taxon>
        <taxon>Micrococcales</taxon>
        <taxon>Microbacteriaceae</taxon>
        <taxon>Antiquaquibacter</taxon>
    </lineage>
</organism>
<comment type="caution">
    <text evidence="2">The sequence shown here is derived from an EMBL/GenBank/DDBJ whole genome shotgun (WGS) entry which is preliminary data.</text>
</comment>
<dbReference type="InterPro" id="IPR050491">
    <property type="entry name" value="AmpC-like"/>
</dbReference>
<keyword evidence="3" id="KW-1185">Reference proteome</keyword>
<gene>
    <name evidence="2" type="ORF">Q5716_08690</name>
</gene>
<evidence type="ECO:0000313" key="2">
    <source>
        <dbReference type="EMBL" id="MDO7882299.1"/>
    </source>
</evidence>
<dbReference type="GO" id="GO:0016787">
    <property type="term" value="F:hydrolase activity"/>
    <property type="evidence" value="ECO:0007669"/>
    <property type="project" value="UniProtKB-KW"/>
</dbReference>
<accession>A0ABT9BMV3</accession>
<feature type="domain" description="Beta-lactamase-related" evidence="1">
    <location>
        <begin position="23"/>
        <end position="345"/>
    </location>
</feature>
<proteinExistence type="predicted"/>
<dbReference type="Proteomes" id="UP001241072">
    <property type="component" value="Unassembled WGS sequence"/>
</dbReference>
<protein>
    <submittedName>
        <fullName evidence="2">Serine hydrolase domain-containing protein</fullName>
        <ecNumber evidence="2">3.1.1.103</ecNumber>
    </submittedName>
</protein>
<dbReference type="InterPro" id="IPR001466">
    <property type="entry name" value="Beta-lactam-related"/>
</dbReference>
<name>A0ABT9BMV3_9MICO</name>
<dbReference type="Gene3D" id="3.40.710.10">
    <property type="entry name" value="DD-peptidase/beta-lactamase superfamily"/>
    <property type="match status" value="1"/>
</dbReference>
<dbReference type="PANTHER" id="PTHR46825:SF9">
    <property type="entry name" value="BETA-LACTAMASE-RELATED DOMAIN-CONTAINING PROTEIN"/>
    <property type="match status" value="1"/>
</dbReference>
<dbReference type="Pfam" id="PF00144">
    <property type="entry name" value="Beta-lactamase"/>
    <property type="match status" value="1"/>
</dbReference>
<dbReference type="RefSeq" id="WP_305002678.1">
    <property type="nucleotide sequence ID" value="NZ_JAUQUB010000001.1"/>
</dbReference>
<dbReference type="SUPFAM" id="SSF56601">
    <property type="entry name" value="beta-lactamase/transpeptidase-like"/>
    <property type="match status" value="1"/>
</dbReference>
<dbReference type="InterPro" id="IPR012338">
    <property type="entry name" value="Beta-lactam/transpept-like"/>
</dbReference>
<dbReference type="EMBL" id="JAUQUB010000001">
    <property type="protein sequence ID" value="MDO7882299.1"/>
    <property type="molecule type" value="Genomic_DNA"/>
</dbReference>
<dbReference type="PANTHER" id="PTHR46825">
    <property type="entry name" value="D-ALANYL-D-ALANINE-CARBOXYPEPTIDASE/ENDOPEPTIDASE AMPH"/>
    <property type="match status" value="1"/>
</dbReference>